<protein>
    <recommendedName>
        <fullName evidence="3">Ankyrin repeat protein</fullName>
    </recommendedName>
</protein>
<name>A0A8S3RPM8_MYTED</name>
<dbReference type="EMBL" id="CAJPWZ010001123">
    <property type="protein sequence ID" value="CAG2208808.1"/>
    <property type="molecule type" value="Genomic_DNA"/>
</dbReference>
<proteinExistence type="predicted"/>
<dbReference type="Proteomes" id="UP000683360">
    <property type="component" value="Unassembled WGS sequence"/>
</dbReference>
<dbReference type="Gene3D" id="1.25.40.20">
    <property type="entry name" value="Ankyrin repeat-containing domain"/>
    <property type="match status" value="1"/>
</dbReference>
<dbReference type="PANTHER" id="PTHR46586:SF3">
    <property type="entry name" value="ANKYRIN REPEAT-CONTAINING PROTEIN"/>
    <property type="match status" value="1"/>
</dbReference>
<keyword evidence="2" id="KW-1185">Reference proteome</keyword>
<accession>A0A8S3RPM8</accession>
<evidence type="ECO:0000313" key="2">
    <source>
        <dbReference type="Proteomes" id="UP000683360"/>
    </source>
</evidence>
<evidence type="ECO:0008006" key="3">
    <source>
        <dbReference type="Google" id="ProtNLM"/>
    </source>
</evidence>
<gene>
    <name evidence="1" type="ORF">MEDL_22956</name>
</gene>
<evidence type="ECO:0000313" key="1">
    <source>
        <dbReference type="EMBL" id="CAG2208808.1"/>
    </source>
</evidence>
<reference evidence="1" key="1">
    <citation type="submission" date="2021-03" db="EMBL/GenBank/DDBJ databases">
        <authorList>
            <person name="Bekaert M."/>
        </authorList>
    </citation>
    <scope>NUCLEOTIDE SEQUENCE</scope>
</reference>
<dbReference type="AlphaFoldDB" id="A0A8S3RPM8"/>
<comment type="caution">
    <text evidence="1">The sequence shown here is derived from an EMBL/GenBank/DDBJ whole genome shotgun (WGS) entry which is preliminary data.</text>
</comment>
<dbReference type="InterPro" id="IPR002110">
    <property type="entry name" value="Ankyrin_rpt"/>
</dbReference>
<dbReference type="InterPro" id="IPR036770">
    <property type="entry name" value="Ankyrin_rpt-contain_sf"/>
</dbReference>
<sequence length="281" mass="33057">MRDSLNLQTDVRNTVYKTINDTCDSFVEILQWLNENTKVIDHPVTSLLEYSCKNNLQKIVKWILQTFDHNTLNMDKMIIEAYKARYHEIVAWSIINDDQNAINKSEVFDLAVYNEHTDVIHYLLENIDHKLLDISKAMDIACRRGNLDIVEMLLLNVDYKEINVKEAIDNVFSGITFDTVKPCQIMKNRLENYIDKASECERIKIVKLMLETFDHKLFDMTTIMNTAYEQRWFDLIKWMIEVVDDSLLDINEMLRMACQSECLDIVTLLAEKTQELTKELL</sequence>
<dbReference type="Pfam" id="PF13637">
    <property type="entry name" value="Ank_4"/>
    <property type="match status" value="1"/>
</dbReference>
<organism evidence="1 2">
    <name type="scientific">Mytilus edulis</name>
    <name type="common">Blue mussel</name>
    <dbReference type="NCBI Taxonomy" id="6550"/>
    <lineage>
        <taxon>Eukaryota</taxon>
        <taxon>Metazoa</taxon>
        <taxon>Spiralia</taxon>
        <taxon>Lophotrochozoa</taxon>
        <taxon>Mollusca</taxon>
        <taxon>Bivalvia</taxon>
        <taxon>Autobranchia</taxon>
        <taxon>Pteriomorphia</taxon>
        <taxon>Mytilida</taxon>
        <taxon>Mytiloidea</taxon>
        <taxon>Mytilidae</taxon>
        <taxon>Mytilinae</taxon>
        <taxon>Mytilus</taxon>
    </lineage>
</organism>
<dbReference type="InterPro" id="IPR052050">
    <property type="entry name" value="SecEffector_AnkRepeat"/>
</dbReference>
<dbReference type="OrthoDB" id="6580118at2759"/>
<dbReference type="PANTHER" id="PTHR46586">
    <property type="entry name" value="ANKYRIN REPEAT-CONTAINING PROTEIN"/>
    <property type="match status" value="1"/>
</dbReference>
<dbReference type="SUPFAM" id="SSF48403">
    <property type="entry name" value="Ankyrin repeat"/>
    <property type="match status" value="1"/>
</dbReference>